<dbReference type="InterPro" id="IPR035974">
    <property type="entry name" value="Rap/Ran-GAP_sf"/>
</dbReference>
<name>A0ABQ8M0A6_LABRO</name>
<reference evidence="4 5" key="1">
    <citation type="submission" date="2022-01" db="EMBL/GenBank/DDBJ databases">
        <title>A high-quality chromosome-level genome assembly of rohu carp, Labeo rohita.</title>
        <authorList>
            <person name="Arick M.A. II"/>
            <person name="Hsu C.-Y."/>
            <person name="Magbanua Z."/>
            <person name="Pechanova O."/>
            <person name="Grover C."/>
            <person name="Miller E."/>
            <person name="Thrash A."/>
            <person name="Ezzel L."/>
            <person name="Alam S."/>
            <person name="Benzie J."/>
            <person name="Hamilton M."/>
            <person name="Karsi A."/>
            <person name="Lawrence M.L."/>
            <person name="Peterson D.G."/>
        </authorList>
    </citation>
    <scope>NUCLEOTIDE SEQUENCE [LARGE SCALE GENOMIC DNA]</scope>
    <source>
        <strain evidence="5">BAU-BD-2019</strain>
        <tissue evidence="4">Blood</tissue>
    </source>
</reference>
<evidence type="ECO:0000256" key="2">
    <source>
        <dbReference type="SAM" id="MobiDB-lite"/>
    </source>
</evidence>
<dbReference type="Gene3D" id="3.40.50.11210">
    <property type="entry name" value="Rap/Ran-GAP"/>
    <property type="match status" value="1"/>
</dbReference>
<sequence>MKDEFIDEACWCVSDTAQTSCTTTVHSFILSAEFFDMLERMQDDYIPYPRIEDVLEKGGPYPQVILPQFGGYWIEDPEAPVGTPTSSDSSFCEEDDDGLSPGGGGGFGYRLECNSISRAYRKHFLGKEHMNYYCTASSMGHLIMSLKYEEADGQESLRIMLRSKTKTLHERIPLEGLLQLPSVPQIAKLLCDDVTGLKFNPVLYPRASQLIVSFDEHEVNNTFKFGIIYQKFGQTTEEELFGNNEETPAFTEFLSVLGDNIELQDFKGGGLDVSHGQTGSESVYTTFRQREIMFHVSTKLPFTEGDIQQLQRKRHIGNDIVAAVFQEEPTPFVPDMIASNFLHAYVLVQAENPCTDHTTYKVSVTAREDVPPFGPPLPNPAVFKKGPEFREFLLTKLINAENACCKSDKFAKLETQATVGLGSATDEEKLENGGHGGLLESFKRAMRVRSHSMETMVTHKHKSPGGTSGVPSSVSGGGLQQNSMECTKSTFTPPVLSAKSPLKSPVKRRSEVLPHSQEVRSETSSNPSSPEICPNKERPFVKLKECSGRANISISRSSSSTSSFSSTAGEGDGLEELEMSSHPSTASSVYSPSLSVDSQTSGTPLIMCRSPTDGKSKTSPRSNLKFRFDKLSHSTVSIMSSNNL</sequence>
<feature type="domain" description="Rap-GAP" evidence="3">
    <location>
        <begin position="211"/>
        <end position="425"/>
    </location>
</feature>
<accession>A0ABQ8M0A6</accession>
<dbReference type="PANTHER" id="PTHR15711:SF17">
    <property type="entry name" value="RAP1 GTPASE-ACTIVATING PROTEIN 2"/>
    <property type="match status" value="1"/>
</dbReference>
<evidence type="ECO:0000259" key="3">
    <source>
        <dbReference type="PROSITE" id="PS50085"/>
    </source>
</evidence>
<evidence type="ECO:0000313" key="4">
    <source>
        <dbReference type="EMBL" id="KAI2656328.1"/>
    </source>
</evidence>
<organism evidence="4 5">
    <name type="scientific">Labeo rohita</name>
    <name type="common">Indian major carp</name>
    <name type="synonym">Cyprinus rohita</name>
    <dbReference type="NCBI Taxonomy" id="84645"/>
    <lineage>
        <taxon>Eukaryota</taxon>
        <taxon>Metazoa</taxon>
        <taxon>Chordata</taxon>
        <taxon>Craniata</taxon>
        <taxon>Vertebrata</taxon>
        <taxon>Euteleostomi</taxon>
        <taxon>Actinopterygii</taxon>
        <taxon>Neopterygii</taxon>
        <taxon>Teleostei</taxon>
        <taxon>Ostariophysi</taxon>
        <taxon>Cypriniformes</taxon>
        <taxon>Cyprinidae</taxon>
        <taxon>Labeoninae</taxon>
        <taxon>Labeonini</taxon>
        <taxon>Labeo</taxon>
    </lineage>
</organism>
<dbReference type="PANTHER" id="PTHR15711">
    <property type="entry name" value="RAP GTPASE-ACTIVATING PROTEIN"/>
    <property type="match status" value="1"/>
</dbReference>
<dbReference type="Pfam" id="PF02145">
    <property type="entry name" value="Rap_GAP"/>
    <property type="match status" value="1"/>
</dbReference>
<keyword evidence="5" id="KW-1185">Reference proteome</keyword>
<feature type="compositionally biased region" description="Basic and acidic residues" evidence="2">
    <location>
        <begin position="508"/>
        <end position="521"/>
    </location>
</feature>
<keyword evidence="1" id="KW-0343">GTPase activation</keyword>
<dbReference type="InterPro" id="IPR000331">
    <property type="entry name" value="Rap/Ran_GAP_dom"/>
</dbReference>
<dbReference type="PROSITE" id="PS50085">
    <property type="entry name" value="RAPGAP"/>
    <property type="match status" value="1"/>
</dbReference>
<dbReference type="EMBL" id="JACTAM010000015">
    <property type="protein sequence ID" value="KAI2656328.1"/>
    <property type="molecule type" value="Genomic_DNA"/>
</dbReference>
<dbReference type="Proteomes" id="UP000830375">
    <property type="component" value="Unassembled WGS sequence"/>
</dbReference>
<evidence type="ECO:0000256" key="1">
    <source>
        <dbReference type="ARBA" id="ARBA00022468"/>
    </source>
</evidence>
<protein>
    <submittedName>
        <fullName evidence="4">Rap1 GTPase-activating protein 2</fullName>
    </submittedName>
</protein>
<feature type="compositionally biased region" description="Polar residues" evidence="2">
    <location>
        <begin position="480"/>
        <end position="492"/>
    </location>
</feature>
<feature type="compositionally biased region" description="Low complexity" evidence="2">
    <location>
        <begin position="554"/>
        <end position="569"/>
    </location>
</feature>
<feature type="region of interest" description="Disordered" evidence="2">
    <location>
        <begin position="453"/>
        <end position="536"/>
    </location>
</feature>
<evidence type="ECO:0000313" key="5">
    <source>
        <dbReference type="Proteomes" id="UP000830375"/>
    </source>
</evidence>
<proteinExistence type="predicted"/>
<dbReference type="InterPro" id="IPR050989">
    <property type="entry name" value="Rap1_Ran_GAP"/>
</dbReference>
<feature type="compositionally biased region" description="Low complexity" evidence="2">
    <location>
        <begin position="580"/>
        <end position="598"/>
    </location>
</feature>
<comment type="caution">
    <text evidence="4">The sequence shown here is derived from an EMBL/GenBank/DDBJ whole genome shotgun (WGS) entry which is preliminary data.</text>
</comment>
<dbReference type="Pfam" id="PF21022">
    <property type="entry name" value="Rap-GAP_dimer"/>
    <property type="match status" value="1"/>
</dbReference>
<feature type="region of interest" description="Disordered" evidence="2">
    <location>
        <begin position="554"/>
        <end position="622"/>
    </location>
</feature>
<dbReference type="Gene3D" id="6.10.140.210">
    <property type="match status" value="1"/>
</dbReference>
<dbReference type="SUPFAM" id="SSF111347">
    <property type="entry name" value="Rap/Ran-GAP"/>
    <property type="match status" value="1"/>
</dbReference>
<gene>
    <name evidence="4" type="ORF">H4Q32_013219</name>
</gene>